<evidence type="ECO:0000313" key="3">
    <source>
        <dbReference type="Proteomes" id="UP000220797"/>
    </source>
</evidence>
<proteinExistence type="predicted"/>
<name>A0A1J1H0X2_PLAGA</name>
<dbReference type="GeneID" id="39728526"/>
<gene>
    <name evidence="2" type="ORF">PGAL8A_00000400</name>
</gene>
<comment type="caution">
    <text evidence="2">The sequence shown here is derived from an EMBL/GenBank/DDBJ whole genome shotgun (WGS) entry which is preliminary data.</text>
</comment>
<organism evidence="2 3">
    <name type="scientific">Plasmodium gallinaceum</name>
    <dbReference type="NCBI Taxonomy" id="5849"/>
    <lineage>
        <taxon>Eukaryota</taxon>
        <taxon>Sar</taxon>
        <taxon>Alveolata</taxon>
        <taxon>Apicomplexa</taxon>
        <taxon>Aconoidasida</taxon>
        <taxon>Haemosporida</taxon>
        <taxon>Plasmodiidae</taxon>
        <taxon>Plasmodium</taxon>
        <taxon>Plasmodium (Haemamoeba)</taxon>
    </lineage>
</organism>
<dbReference type="OMA" id="FCILLEC"/>
<sequence>MKNYPIYPYIHKGGTTKKKGSIVRVQFKLIILLYFVLFCILLECLFNQKSQSVSIIKFNKEYLRILAEEEEEIKNKILKMDNPYGIYSIHFNIKTGALIERMLSDWQNLCNDLRKKFSSYEREWEVEHFDQWYNKISDDIKSFHEEVLAEYIPIWVSRHNDKECYKYFEKKRKELSKLCNILEEWFMKYIKKCKDEWYPSNCKNVPTFYKSIFKNKKKDYMPLINNQE</sequence>
<keyword evidence="3" id="KW-1185">Reference proteome</keyword>
<keyword evidence="1" id="KW-0472">Membrane</keyword>
<keyword evidence="1" id="KW-1133">Transmembrane helix</keyword>
<dbReference type="RefSeq" id="XP_028531016.1">
    <property type="nucleotide sequence ID" value="XM_028674689.1"/>
</dbReference>
<reference evidence="2" key="1">
    <citation type="submission" date="2015-04" db="EMBL/GenBank/DDBJ databases">
        <authorList>
            <consortium name="Pathogen Informatics"/>
        </authorList>
    </citation>
    <scope>NUCLEOTIDE SEQUENCE [LARGE SCALE GENOMIC DNA]</scope>
    <source>
        <strain evidence="2">8A</strain>
    </source>
</reference>
<evidence type="ECO:0000256" key="1">
    <source>
        <dbReference type="SAM" id="Phobius"/>
    </source>
</evidence>
<dbReference type="VEuPathDB" id="PlasmoDB:PGAL8A_00000400"/>
<evidence type="ECO:0000313" key="2">
    <source>
        <dbReference type="EMBL" id="CRG98219.1"/>
    </source>
</evidence>
<dbReference type="AlphaFoldDB" id="A0A1J1H0X2"/>
<keyword evidence="1" id="KW-0812">Transmembrane</keyword>
<dbReference type="Proteomes" id="UP000220797">
    <property type="component" value="Unassembled WGS sequence"/>
</dbReference>
<dbReference type="EMBL" id="CVMV01000145">
    <property type="protein sequence ID" value="CRG98219.1"/>
    <property type="molecule type" value="Genomic_DNA"/>
</dbReference>
<evidence type="ECO:0008006" key="4">
    <source>
        <dbReference type="Google" id="ProtNLM"/>
    </source>
</evidence>
<accession>A0A1J1H0X2</accession>
<feature type="transmembrane region" description="Helical" evidence="1">
    <location>
        <begin position="25"/>
        <end position="46"/>
    </location>
</feature>
<protein>
    <recommendedName>
        <fullName evidence="4">Plasmodium RESA N-terminal domain-containing protein</fullName>
    </recommendedName>
</protein>